<accession>A0A9N8Z039</accession>
<reference evidence="1" key="1">
    <citation type="submission" date="2021-06" db="EMBL/GenBank/DDBJ databases">
        <authorList>
            <person name="Kallberg Y."/>
            <person name="Tangrot J."/>
            <person name="Rosling A."/>
        </authorList>
    </citation>
    <scope>NUCLEOTIDE SEQUENCE</scope>
    <source>
        <strain evidence="1">CL551</strain>
    </source>
</reference>
<keyword evidence="2" id="KW-1185">Reference proteome</keyword>
<evidence type="ECO:0000313" key="2">
    <source>
        <dbReference type="Proteomes" id="UP000789342"/>
    </source>
</evidence>
<dbReference type="Proteomes" id="UP000789342">
    <property type="component" value="Unassembled WGS sequence"/>
</dbReference>
<dbReference type="EMBL" id="CAJVPV010000647">
    <property type="protein sequence ID" value="CAG8467263.1"/>
    <property type="molecule type" value="Genomic_DNA"/>
</dbReference>
<gene>
    <name evidence="1" type="ORF">AMORRO_LOCUS1687</name>
</gene>
<evidence type="ECO:0000313" key="1">
    <source>
        <dbReference type="EMBL" id="CAG8467263.1"/>
    </source>
</evidence>
<sequence>MYLPIMSMDYVNGFINHMEYGMEIADEEIAAGRRNQADYAFL</sequence>
<comment type="caution">
    <text evidence="1">The sequence shown here is derived from an EMBL/GenBank/DDBJ whole genome shotgun (WGS) entry which is preliminary data.</text>
</comment>
<dbReference type="AlphaFoldDB" id="A0A9N8Z039"/>
<organism evidence="1 2">
    <name type="scientific">Acaulospora morrowiae</name>
    <dbReference type="NCBI Taxonomy" id="94023"/>
    <lineage>
        <taxon>Eukaryota</taxon>
        <taxon>Fungi</taxon>
        <taxon>Fungi incertae sedis</taxon>
        <taxon>Mucoromycota</taxon>
        <taxon>Glomeromycotina</taxon>
        <taxon>Glomeromycetes</taxon>
        <taxon>Diversisporales</taxon>
        <taxon>Acaulosporaceae</taxon>
        <taxon>Acaulospora</taxon>
    </lineage>
</organism>
<name>A0A9N8Z039_9GLOM</name>
<protein>
    <submittedName>
        <fullName evidence="1">17238_t:CDS:1</fullName>
    </submittedName>
</protein>
<proteinExistence type="predicted"/>